<evidence type="ECO:0000256" key="4">
    <source>
        <dbReference type="ARBA" id="ARBA00022519"/>
    </source>
</evidence>
<dbReference type="Gene3D" id="3.30.70.1430">
    <property type="entry name" value="Multidrug efflux transporter AcrB pore domain"/>
    <property type="match status" value="2"/>
</dbReference>
<feature type="transmembrane region" description="Helical" evidence="8">
    <location>
        <begin position="12"/>
        <end position="30"/>
    </location>
</feature>
<dbReference type="SUPFAM" id="SSF82714">
    <property type="entry name" value="Multidrug efflux transporter AcrB TolC docking domain, DN and DC subdomains"/>
    <property type="match status" value="2"/>
</dbReference>
<feature type="transmembrane region" description="Helical" evidence="8">
    <location>
        <begin position="359"/>
        <end position="379"/>
    </location>
</feature>
<evidence type="ECO:0000256" key="7">
    <source>
        <dbReference type="ARBA" id="ARBA00023136"/>
    </source>
</evidence>
<dbReference type="RefSeq" id="WP_006872293.1">
    <property type="nucleotide sequence ID" value="NZ_JH413847.1"/>
</dbReference>
<dbReference type="Gene3D" id="3.30.2090.10">
    <property type="entry name" value="Multidrug efflux transporter AcrB TolC docking domain, DN and DC subdomains"/>
    <property type="match status" value="2"/>
</dbReference>
<gene>
    <name evidence="9" type="ORF">LDG_8418</name>
</gene>
<dbReference type="Gene3D" id="3.30.70.1320">
    <property type="entry name" value="Multidrug efflux transporter AcrB pore domain like"/>
    <property type="match status" value="1"/>
</dbReference>
<keyword evidence="5 8" id="KW-0812">Transmembrane</keyword>
<feature type="transmembrane region" description="Helical" evidence="8">
    <location>
        <begin position="876"/>
        <end position="902"/>
    </location>
</feature>
<dbReference type="STRING" id="658187.LDG_8418"/>
<feature type="transmembrane region" description="Helical" evidence="8">
    <location>
        <begin position="333"/>
        <end position="352"/>
    </location>
</feature>
<feature type="transmembrane region" description="Helical" evidence="8">
    <location>
        <begin position="430"/>
        <end position="450"/>
    </location>
</feature>
<evidence type="ECO:0000256" key="2">
    <source>
        <dbReference type="ARBA" id="ARBA00022448"/>
    </source>
</evidence>
<dbReference type="eggNOG" id="COG0841">
    <property type="taxonomic scope" value="Bacteria"/>
</dbReference>
<evidence type="ECO:0000256" key="8">
    <source>
        <dbReference type="SAM" id="Phobius"/>
    </source>
</evidence>
<dbReference type="EMBL" id="JH413847">
    <property type="protein sequence ID" value="EHL29456.1"/>
    <property type="molecule type" value="Genomic_DNA"/>
</dbReference>
<dbReference type="SUPFAM" id="SSF82693">
    <property type="entry name" value="Multidrug efflux transporter AcrB pore domain, PN1, PN2, PC1 and PC2 subdomains"/>
    <property type="match status" value="3"/>
</dbReference>
<dbReference type="Gene3D" id="3.30.70.1440">
    <property type="entry name" value="Multidrug efflux transporter AcrB pore domain"/>
    <property type="match status" value="1"/>
</dbReference>
<feature type="transmembrane region" description="Helical" evidence="8">
    <location>
        <begin position="981"/>
        <end position="1007"/>
    </location>
</feature>
<keyword evidence="3" id="KW-1003">Cell membrane</keyword>
<dbReference type="PANTHER" id="PTHR32063">
    <property type="match status" value="1"/>
</dbReference>
<feature type="transmembrane region" description="Helical" evidence="8">
    <location>
        <begin position="849"/>
        <end position="869"/>
    </location>
</feature>
<dbReference type="FunFam" id="1.20.1640.10:FF:000001">
    <property type="entry name" value="Efflux pump membrane transporter"/>
    <property type="match status" value="1"/>
</dbReference>
<keyword evidence="6 8" id="KW-1133">Transmembrane helix</keyword>
<dbReference type="AlphaFoldDB" id="G9ESY9"/>
<dbReference type="GO" id="GO:0042910">
    <property type="term" value="F:xenobiotic transmembrane transporter activity"/>
    <property type="evidence" value="ECO:0007669"/>
    <property type="project" value="TreeGrafter"/>
</dbReference>
<evidence type="ECO:0000256" key="3">
    <source>
        <dbReference type="ARBA" id="ARBA00022475"/>
    </source>
</evidence>
<evidence type="ECO:0008006" key="11">
    <source>
        <dbReference type="Google" id="ProtNLM"/>
    </source>
</evidence>
<accession>G9ESY9</accession>
<dbReference type="SUPFAM" id="SSF82866">
    <property type="entry name" value="Multidrug efflux transporter AcrB transmembrane domain"/>
    <property type="match status" value="2"/>
</dbReference>
<keyword evidence="7 8" id="KW-0472">Membrane</keyword>
<dbReference type="Gene3D" id="1.20.1640.10">
    <property type="entry name" value="Multidrug efflux transporter AcrB transmembrane domain"/>
    <property type="match status" value="2"/>
</dbReference>
<evidence type="ECO:0000256" key="1">
    <source>
        <dbReference type="ARBA" id="ARBA00004429"/>
    </source>
</evidence>
<proteinExistence type="predicted"/>
<dbReference type="OrthoDB" id="9758297at2"/>
<feature type="transmembrane region" description="Helical" evidence="8">
    <location>
        <begin position="953"/>
        <end position="975"/>
    </location>
</feature>
<feature type="transmembrane region" description="Helical" evidence="8">
    <location>
        <begin position="523"/>
        <end position="544"/>
    </location>
</feature>
<comment type="subcellular location">
    <subcellularLocation>
        <location evidence="1">Cell inner membrane</location>
        <topology evidence="1">Multi-pass membrane protein</topology>
    </subcellularLocation>
</comment>
<dbReference type="InterPro" id="IPR001036">
    <property type="entry name" value="Acrflvin-R"/>
</dbReference>
<feature type="transmembrane region" description="Helical" evidence="8">
    <location>
        <begin position="462"/>
        <end position="480"/>
    </location>
</feature>
<evidence type="ECO:0000313" key="10">
    <source>
        <dbReference type="Proteomes" id="UP000002770"/>
    </source>
</evidence>
<dbReference type="Pfam" id="PF00873">
    <property type="entry name" value="ACR_tran"/>
    <property type="match status" value="1"/>
</dbReference>
<dbReference type="PANTHER" id="PTHR32063:SF14">
    <property type="entry name" value="BLL4319 PROTEIN"/>
    <property type="match status" value="1"/>
</dbReference>
<dbReference type="Proteomes" id="UP000002770">
    <property type="component" value="Unassembled WGS sequence"/>
</dbReference>
<protein>
    <recommendedName>
        <fullName evidence="11">Multidrug efflux protein</fullName>
    </recommendedName>
</protein>
<reference evidence="9 10" key="1">
    <citation type="journal article" date="2011" name="BMC Genomics">
        <title>Insight into cross-talk between intra-amoebal pathogens.</title>
        <authorList>
            <person name="Gimenez G."/>
            <person name="Bertelli C."/>
            <person name="Moliner C."/>
            <person name="Robert C."/>
            <person name="Raoult D."/>
            <person name="Fournier P.E."/>
            <person name="Greub G."/>
        </authorList>
    </citation>
    <scope>NUCLEOTIDE SEQUENCE [LARGE SCALE GENOMIC DNA]</scope>
    <source>
        <strain evidence="9 10">LLAP12</strain>
    </source>
</reference>
<dbReference type="InParanoid" id="G9ESY9"/>
<evidence type="ECO:0000256" key="5">
    <source>
        <dbReference type="ARBA" id="ARBA00022692"/>
    </source>
</evidence>
<keyword evidence="10" id="KW-1185">Reference proteome</keyword>
<keyword evidence="2" id="KW-0813">Transport</keyword>
<sequence>MAFTDIFIKRPVLATVISLMILAMGLRSMGSLPVMQYPFTENAIVTVTTVYTGANPDVIAGFITTPLENSIAQANGIDYMTSTSTPGTSTITVNLLLNYDPLKALSDITTKVNAVLNQLPKNSQQPVITVSVGQTIDSMYIGFYSDELPINKITDYLIRVAQPKLQAVNGVQKAEILGNQTFALRAWLDPVKLAGYGISAADVGTALANNDFISAVGRTDGQMFIQNFIASTNLTDVDQFKKMIIKAQNGAIIRLGDVATVDLGAQNYNSAVSFDGRKAVYIGIIVAPSANLLTVIDDIKKIFPTIQAELPQGLKANIVYDASLFVDSSIHEVILSLLEAFMIVTAVIFIFLGSLRSVIIPLIAIPLSIIGAFWIMLILGYSINLLTLLALVLGIGLVVDDAIIVVENVQRHIEEGRTRLKAALLGARELANPIIAITIVLVAVYAPIGFMGGLTGALFTEFAFTLVGAVTISAIVALTLSPMMCSKFLKVGDGATKNWFMVYVDKHFARLERGYERILLKTFRYLPVVAVFAAIILASNYFLFITSASELAPQEDQGIVISQVTAPANASLAQTQLYSNEVNRIIKTFPETDHIFQVDGNTALNNAVVGMVLKPWDQRKRTSNQLQPLVQDQLNNIAGAKAAAFQLPSLPGGSSGLPIQFVITTTETFDNLNEVLQPILDKVRATGLLAYIDPDLKIDQTQTKVNLDRDKISQFGLTMQDIGNLFGSALSEGYINYFDYAGRSYQVIPQVKRDTRLNPEQILNYYIKTASGDSVPLSTVASLQSQIVPESLNHFQQLNSVTISAVAFPGVSMEKALSTFARIAKETLPQGYYIDYAAQSRQFIKEGSGLIITFFFALILIFLALAALFESFRDPLIVLISVPMSICGAMIFVSLGIGGATLNIYSEVGLVTLIGLISKHGILIVQFANDLQAAGQNKLDAIRAAAAIRLRPILMTTAAMVLGVVPLIIATGAGAESRYNIGLVISTGISIGTLFTLFVVPAMYLLLAEDHQKKAVAEHLVEDEESLG</sequence>
<dbReference type="HOGENOM" id="CLU_002755_1_2_6"/>
<feature type="transmembrane region" description="Helical" evidence="8">
    <location>
        <begin position="385"/>
        <end position="409"/>
    </location>
</feature>
<organism evidence="9 10">
    <name type="scientific">Legionella drancourtii LLAP12</name>
    <dbReference type="NCBI Taxonomy" id="658187"/>
    <lineage>
        <taxon>Bacteria</taxon>
        <taxon>Pseudomonadati</taxon>
        <taxon>Pseudomonadota</taxon>
        <taxon>Gammaproteobacteria</taxon>
        <taxon>Legionellales</taxon>
        <taxon>Legionellaceae</taxon>
        <taxon>Legionella</taxon>
    </lineage>
</organism>
<evidence type="ECO:0000256" key="6">
    <source>
        <dbReference type="ARBA" id="ARBA00022989"/>
    </source>
</evidence>
<keyword evidence="4" id="KW-0997">Cell inner membrane</keyword>
<dbReference type="InterPro" id="IPR027463">
    <property type="entry name" value="AcrB_DN_DC_subdom"/>
</dbReference>
<dbReference type="PRINTS" id="PR00702">
    <property type="entry name" value="ACRIFLAVINRP"/>
</dbReference>
<dbReference type="GO" id="GO:0005886">
    <property type="term" value="C:plasma membrane"/>
    <property type="evidence" value="ECO:0007669"/>
    <property type="project" value="UniProtKB-SubCell"/>
</dbReference>
<evidence type="ECO:0000313" key="9">
    <source>
        <dbReference type="EMBL" id="EHL29456.1"/>
    </source>
</evidence>
<feature type="transmembrane region" description="Helical" evidence="8">
    <location>
        <begin position="908"/>
        <end position="928"/>
    </location>
</feature>
<name>G9ESY9_9GAMM</name>